<dbReference type="Pfam" id="PF01261">
    <property type="entry name" value="AP_endonuc_2"/>
    <property type="match status" value="1"/>
</dbReference>
<accession>A0A0F8ZAR7</accession>
<dbReference type="InterPro" id="IPR036237">
    <property type="entry name" value="Xyl_isomerase-like_sf"/>
</dbReference>
<dbReference type="EMBL" id="LAZR01052414">
    <property type="protein sequence ID" value="KKK83015.1"/>
    <property type="molecule type" value="Genomic_DNA"/>
</dbReference>
<dbReference type="InterPro" id="IPR013022">
    <property type="entry name" value="Xyl_isomerase-like_TIM-brl"/>
</dbReference>
<dbReference type="PROSITE" id="PS51257">
    <property type="entry name" value="PROKAR_LIPOPROTEIN"/>
    <property type="match status" value="1"/>
</dbReference>
<evidence type="ECO:0000259" key="2">
    <source>
        <dbReference type="Pfam" id="PF01261"/>
    </source>
</evidence>
<dbReference type="Gene3D" id="3.20.20.150">
    <property type="entry name" value="Divalent-metal-dependent TIM barrel enzymes"/>
    <property type="match status" value="1"/>
</dbReference>
<evidence type="ECO:0000256" key="1">
    <source>
        <dbReference type="SAM" id="Coils"/>
    </source>
</evidence>
<feature type="coiled-coil region" evidence="1">
    <location>
        <begin position="314"/>
        <end position="341"/>
    </location>
</feature>
<dbReference type="SUPFAM" id="SSF51658">
    <property type="entry name" value="Xylose isomerase-like"/>
    <property type="match status" value="1"/>
</dbReference>
<evidence type="ECO:0000313" key="3">
    <source>
        <dbReference type="EMBL" id="KKK83015.1"/>
    </source>
</evidence>
<sequence>MKKQVIFLALFTAFFISCKEKTNKQETTTTVDSTETQKPFFKISLAEWSLHGPIMEGEMNPMDFAQKASEMGFEGIEYVSQLYTKKLKNYPDQSTAMDSLVQALKAKSEQYNIKNVLIMVDNEGDLASSDNNVRNEAVENHKKWVDAAATLGCHAVRVNLKGAKEEEDWKQASIDGLTKLADYAAQKDIEVLVENHGGFSSNAVLLMDVMNRVDLDNCGTLPDFGNFCIERSDEGCAKEYPRYEGIEQMMPKAMAVSAKSYAFNDAGEETMMDYTKIMQTVKDAGYTGFVGIEYEGDKLTPEENQTVADNMLEIQNLQLQLQGVQIRLQQSQAIYNSLESELAVKYSKVGCTLSLQRDWICPEKVKE</sequence>
<name>A0A0F8ZAR7_9ZZZZ</name>
<reference evidence="3" key="1">
    <citation type="journal article" date="2015" name="Nature">
        <title>Complex archaea that bridge the gap between prokaryotes and eukaryotes.</title>
        <authorList>
            <person name="Spang A."/>
            <person name="Saw J.H."/>
            <person name="Jorgensen S.L."/>
            <person name="Zaremba-Niedzwiedzka K."/>
            <person name="Martijn J."/>
            <person name="Lind A.E."/>
            <person name="van Eijk R."/>
            <person name="Schleper C."/>
            <person name="Guy L."/>
            <person name="Ettema T.J."/>
        </authorList>
    </citation>
    <scope>NUCLEOTIDE SEQUENCE</scope>
</reference>
<keyword evidence="1" id="KW-0175">Coiled coil</keyword>
<organism evidence="3">
    <name type="scientific">marine sediment metagenome</name>
    <dbReference type="NCBI Taxonomy" id="412755"/>
    <lineage>
        <taxon>unclassified sequences</taxon>
        <taxon>metagenomes</taxon>
        <taxon>ecological metagenomes</taxon>
    </lineage>
</organism>
<feature type="domain" description="Xylose isomerase-like TIM barrel" evidence="2">
    <location>
        <begin position="66"/>
        <end position="305"/>
    </location>
</feature>
<dbReference type="AlphaFoldDB" id="A0A0F8ZAR7"/>
<dbReference type="PANTHER" id="PTHR12110">
    <property type="entry name" value="HYDROXYPYRUVATE ISOMERASE"/>
    <property type="match status" value="1"/>
</dbReference>
<dbReference type="InterPro" id="IPR050312">
    <property type="entry name" value="IolE/XylAMocC-like"/>
</dbReference>
<protein>
    <recommendedName>
        <fullName evidence="2">Xylose isomerase-like TIM barrel domain-containing protein</fullName>
    </recommendedName>
</protein>
<comment type="caution">
    <text evidence="3">The sequence shown here is derived from an EMBL/GenBank/DDBJ whole genome shotgun (WGS) entry which is preliminary data.</text>
</comment>
<gene>
    <name evidence="3" type="ORF">LCGC14_2797610</name>
</gene>
<proteinExistence type="predicted"/>
<dbReference type="PANTHER" id="PTHR12110:SF53">
    <property type="entry name" value="BLR5974 PROTEIN"/>
    <property type="match status" value="1"/>
</dbReference>